<gene>
    <name evidence="1" type="ORF">MAC_05153</name>
</gene>
<dbReference type="OMA" id="SITMAHE"/>
<dbReference type="HOGENOM" id="CLU_731745_0_0_1"/>
<dbReference type="GeneID" id="19249464"/>
<protein>
    <submittedName>
        <fullName evidence="1">Uncharacterized protein</fullName>
    </submittedName>
</protein>
<dbReference type="EMBL" id="GL698507">
    <property type="protein sequence ID" value="EFY88718.1"/>
    <property type="molecule type" value="Genomic_DNA"/>
</dbReference>
<reference evidence="1 2" key="1">
    <citation type="journal article" date="2011" name="PLoS Genet.">
        <title>Genome sequencing and comparative transcriptomics of the model entomopathogenic fungi Metarhizium anisopliae and M. acridum.</title>
        <authorList>
            <person name="Gao Q."/>
            <person name="Jin K."/>
            <person name="Ying S.H."/>
            <person name="Zhang Y."/>
            <person name="Xiao G."/>
            <person name="Shang Y."/>
            <person name="Duan Z."/>
            <person name="Hu X."/>
            <person name="Xie X.Q."/>
            <person name="Zhou G."/>
            <person name="Peng G."/>
            <person name="Luo Z."/>
            <person name="Huang W."/>
            <person name="Wang B."/>
            <person name="Fang W."/>
            <person name="Wang S."/>
            <person name="Zhong Y."/>
            <person name="Ma L.J."/>
            <person name="St Leger R.J."/>
            <person name="Zhao G.P."/>
            <person name="Pei Y."/>
            <person name="Feng M.G."/>
            <person name="Xia Y."/>
            <person name="Wang C."/>
        </authorList>
    </citation>
    <scope>NUCLEOTIDE SEQUENCE [LARGE SCALE GENOMIC DNA]</scope>
    <source>
        <strain evidence="1 2">CQMa 102</strain>
    </source>
</reference>
<keyword evidence="2" id="KW-1185">Reference proteome</keyword>
<dbReference type="InParanoid" id="E9E5K5"/>
<accession>E9E5K5</accession>
<dbReference type="KEGG" id="maw:19249464"/>
<evidence type="ECO:0000313" key="1">
    <source>
        <dbReference type="EMBL" id="EFY88718.1"/>
    </source>
</evidence>
<sequence length="378" mass="42656">MTRQESLPIQRSFAQLQPRRSSRDLQLPETLAGVSIRVPDHQGQNFVDTKTDDPVFEAVAATAQLGIDILHSSTGFRGLMAIGKQTIDDTLLVNPNQRCRDAKNLEQHAKHYLKRITEEFPVLLVYDMRAATNGRTNKGLWEVPRDRLFSPHHAAAIEIHRALVDRLLDARMAVLLDKEDQRAWDRFYTLGFRIGATIAHELCHVFTSFLLYDHTVHTPPGVTYDKWGTTEVGESGRWWESLTFGGAVDMRQGSWMERVGLKLSGGRRTFVVNPPSFKAIARRDFSVLPLADKDCSTKGAEPHIIDTDSWLTKYRDIYGAYSDNDNNNGRPERLPRHILDRAMSGAGEFTKLSADRLRDWTLGVNKGVGGKTSWSCTL</sequence>
<dbReference type="Proteomes" id="UP000002499">
    <property type="component" value="Unassembled WGS sequence"/>
</dbReference>
<name>E9E5K5_METAQ</name>
<organism evidence="2">
    <name type="scientific">Metarhizium acridum (strain CQMa 102)</name>
    <dbReference type="NCBI Taxonomy" id="655827"/>
    <lineage>
        <taxon>Eukaryota</taxon>
        <taxon>Fungi</taxon>
        <taxon>Dikarya</taxon>
        <taxon>Ascomycota</taxon>
        <taxon>Pezizomycotina</taxon>
        <taxon>Sordariomycetes</taxon>
        <taxon>Hypocreomycetidae</taxon>
        <taxon>Hypocreales</taxon>
        <taxon>Clavicipitaceae</taxon>
        <taxon>Metarhizium</taxon>
    </lineage>
</organism>
<dbReference type="eggNOG" id="ENOG502RMVY">
    <property type="taxonomic scope" value="Eukaryota"/>
</dbReference>
<proteinExistence type="predicted"/>
<dbReference type="AlphaFoldDB" id="E9E5K5"/>
<dbReference type="OrthoDB" id="5290015at2759"/>
<evidence type="ECO:0000313" key="2">
    <source>
        <dbReference type="Proteomes" id="UP000002499"/>
    </source>
</evidence>